<dbReference type="Gene3D" id="3.40.50.20">
    <property type="match status" value="1"/>
</dbReference>
<evidence type="ECO:0000259" key="5">
    <source>
        <dbReference type="Pfam" id="PF25087"/>
    </source>
</evidence>
<dbReference type="InterPro" id="IPR041561">
    <property type="entry name" value="PglD_N"/>
</dbReference>
<dbReference type="Pfam" id="PF25087">
    <property type="entry name" value="GMPPB_C"/>
    <property type="match status" value="1"/>
</dbReference>
<feature type="domain" description="PglD N-terminal" evidence="4">
    <location>
        <begin position="3"/>
        <end position="82"/>
    </location>
</feature>
<comment type="caution">
    <text evidence="6">The sequence shown here is derived from an EMBL/GenBank/DDBJ whole genome shotgun (WGS) entry which is preliminary data.</text>
</comment>
<dbReference type="GO" id="GO:0016740">
    <property type="term" value="F:transferase activity"/>
    <property type="evidence" value="ECO:0007669"/>
    <property type="project" value="UniProtKB-KW"/>
</dbReference>
<dbReference type="SUPFAM" id="SSF51161">
    <property type="entry name" value="Trimeric LpxA-like enzymes"/>
    <property type="match status" value="1"/>
</dbReference>
<dbReference type="RefSeq" id="WP_035683726.1">
    <property type="nucleotide sequence ID" value="NZ_JPRL01000001.1"/>
</dbReference>
<accession>A0A085ZN78</accession>
<protein>
    <submittedName>
        <fullName evidence="6">Sialic acid O-acetyltransferase</fullName>
    </submittedName>
</protein>
<proteinExistence type="inferred from homology"/>
<feature type="binding site" evidence="3">
    <location>
        <position position="148"/>
    </location>
    <ligand>
        <name>acetyl-CoA</name>
        <dbReference type="ChEBI" id="CHEBI:57288"/>
    </ligand>
</feature>
<feature type="active site" description="Proton acceptor" evidence="2">
    <location>
        <position position="139"/>
    </location>
</feature>
<dbReference type="InterPro" id="IPR050179">
    <property type="entry name" value="Trans_hexapeptide_repeat"/>
</dbReference>
<keyword evidence="6" id="KW-0808">Transferase</keyword>
<dbReference type="PANTHER" id="PTHR43300">
    <property type="entry name" value="ACETYLTRANSFERASE"/>
    <property type="match status" value="1"/>
</dbReference>
<name>A0A085ZN78_9FLAO</name>
<evidence type="ECO:0000259" key="4">
    <source>
        <dbReference type="Pfam" id="PF17836"/>
    </source>
</evidence>
<dbReference type="Proteomes" id="UP000028715">
    <property type="component" value="Unassembled WGS sequence"/>
</dbReference>
<dbReference type="CDD" id="cd03360">
    <property type="entry name" value="LbH_AT_putative"/>
    <property type="match status" value="1"/>
</dbReference>
<evidence type="ECO:0000313" key="6">
    <source>
        <dbReference type="EMBL" id="KFF05892.1"/>
    </source>
</evidence>
<evidence type="ECO:0000256" key="2">
    <source>
        <dbReference type="PIRSR" id="PIRSR620019-1"/>
    </source>
</evidence>
<dbReference type="Gene3D" id="2.160.10.10">
    <property type="entry name" value="Hexapeptide repeat proteins"/>
    <property type="match status" value="1"/>
</dbReference>
<keyword evidence="7" id="KW-1185">Reference proteome</keyword>
<evidence type="ECO:0000313" key="7">
    <source>
        <dbReference type="Proteomes" id="UP000028715"/>
    </source>
</evidence>
<dbReference type="InterPro" id="IPR011004">
    <property type="entry name" value="Trimer_LpxA-like_sf"/>
</dbReference>
<dbReference type="AlphaFoldDB" id="A0A085ZN78"/>
<dbReference type="STRING" id="362418.IW19_10320"/>
<evidence type="ECO:0000256" key="3">
    <source>
        <dbReference type="PIRSR" id="PIRSR620019-2"/>
    </source>
</evidence>
<dbReference type="Pfam" id="PF17836">
    <property type="entry name" value="PglD_N"/>
    <property type="match status" value="1"/>
</dbReference>
<dbReference type="eggNOG" id="COG0110">
    <property type="taxonomic scope" value="Bacteria"/>
</dbReference>
<organism evidence="6 7">
    <name type="scientific">Flavobacterium reichenbachii</name>
    <dbReference type="NCBI Taxonomy" id="362418"/>
    <lineage>
        <taxon>Bacteria</taxon>
        <taxon>Pseudomonadati</taxon>
        <taxon>Bacteroidota</taxon>
        <taxon>Flavobacteriia</taxon>
        <taxon>Flavobacteriales</taxon>
        <taxon>Flavobacteriaceae</taxon>
        <taxon>Flavobacterium</taxon>
    </lineage>
</organism>
<feature type="domain" description="Mannose-1-phosphate guanyltransferase C-terminal" evidence="5">
    <location>
        <begin position="94"/>
        <end position="181"/>
    </location>
</feature>
<dbReference type="InterPro" id="IPR020019">
    <property type="entry name" value="AcTrfase_PglD-like"/>
</dbReference>
<comment type="similarity">
    <text evidence="1">Belongs to the transferase hexapeptide repeat family.</text>
</comment>
<feature type="site" description="Increases basicity of active site His" evidence="2">
    <location>
        <position position="140"/>
    </location>
</feature>
<dbReference type="InterPro" id="IPR056729">
    <property type="entry name" value="GMPPB_C"/>
</dbReference>
<feature type="binding site" evidence="3">
    <location>
        <position position="72"/>
    </location>
    <ligand>
        <name>substrate</name>
    </ligand>
</feature>
<evidence type="ECO:0000256" key="1">
    <source>
        <dbReference type="ARBA" id="ARBA00007274"/>
    </source>
</evidence>
<gene>
    <name evidence="6" type="ORF">IW19_10320</name>
</gene>
<dbReference type="OrthoDB" id="708224at2"/>
<dbReference type="EMBL" id="JPRL01000001">
    <property type="protein sequence ID" value="KFF05892.1"/>
    <property type="molecule type" value="Genomic_DNA"/>
</dbReference>
<reference evidence="6 7" key="1">
    <citation type="submission" date="2014-07" db="EMBL/GenBank/DDBJ databases">
        <title>Genome of Flavobacterium reichenbachii LMG 25512.</title>
        <authorList>
            <person name="Stropko S.J."/>
            <person name="Pipes S.E."/>
            <person name="Newman J.D."/>
        </authorList>
    </citation>
    <scope>NUCLEOTIDE SEQUENCE [LARGE SCALE GENOMIC DNA]</scope>
    <source>
        <strain evidence="6 7">LMG 25512</strain>
    </source>
</reference>
<sequence>MKNLIIIGARGYGREVYNLALQCAGYQKDFTVKGFLDDKADALDGFENYPEIIGNVEDYTIQENDVFCCALGSVKWKKHYIELIESKNGTFINLIHPTVIIHSNVKLGNGLIAFMYSNISNDCTIGNYVTIQGFVAIGHDSKIGKWSHLNAYSFTGGFAVLEEEVTLNTRSTILPNITVRKGAVVGAASLVIKNVKENTTVFGVPARKIEF</sequence>